<evidence type="ECO:0000313" key="2">
    <source>
        <dbReference type="Proteomes" id="UP000789920"/>
    </source>
</evidence>
<keyword evidence="2" id="KW-1185">Reference proteome</keyword>
<protein>
    <submittedName>
        <fullName evidence="1">18112_t:CDS:1</fullName>
    </submittedName>
</protein>
<proteinExistence type="predicted"/>
<comment type="caution">
    <text evidence="1">The sequence shown here is derived from an EMBL/GenBank/DDBJ whole genome shotgun (WGS) entry which is preliminary data.</text>
</comment>
<dbReference type="EMBL" id="CAJVQC010020837">
    <property type="protein sequence ID" value="CAG8710428.1"/>
    <property type="molecule type" value="Genomic_DNA"/>
</dbReference>
<feature type="non-terminal residue" evidence="1">
    <location>
        <position position="1"/>
    </location>
</feature>
<dbReference type="Proteomes" id="UP000789920">
    <property type="component" value="Unassembled WGS sequence"/>
</dbReference>
<gene>
    <name evidence="1" type="ORF">RPERSI_LOCUS10499</name>
</gene>
<accession>A0ACA9PJW6</accession>
<sequence>IIPYSAKNLDAIVQDLLENLDNIIKIASQWLGSDNVILDTDSLT</sequence>
<evidence type="ECO:0000313" key="1">
    <source>
        <dbReference type="EMBL" id="CAG8710428.1"/>
    </source>
</evidence>
<organism evidence="1 2">
    <name type="scientific">Racocetra persica</name>
    <dbReference type="NCBI Taxonomy" id="160502"/>
    <lineage>
        <taxon>Eukaryota</taxon>
        <taxon>Fungi</taxon>
        <taxon>Fungi incertae sedis</taxon>
        <taxon>Mucoromycota</taxon>
        <taxon>Glomeromycotina</taxon>
        <taxon>Glomeromycetes</taxon>
        <taxon>Diversisporales</taxon>
        <taxon>Gigasporaceae</taxon>
        <taxon>Racocetra</taxon>
    </lineage>
</organism>
<name>A0ACA9PJW6_9GLOM</name>
<reference evidence="1" key="1">
    <citation type="submission" date="2021-06" db="EMBL/GenBank/DDBJ databases">
        <authorList>
            <person name="Kallberg Y."/>
            <person name="Tangrot J."/>
            <person name="Rosling A."/>
        </authorList>
    </citation>
    <scope>NUCLEOTIDE SEQUENCE</scope>
    <source>
        <strain evidence="1">MA461A</strain>
    </source>
</reference>